<comment type="similarity">
    <text evidence="2">Belongs to the ATP12 family.</text>
</comment>
<protein>
    <recommendedName>
        <fullName evidence="9">ATP12 chaperone protein</fullName>
    </recommendedName>
</protein>
<comment type="subcellular location">
    <subcellularLocation>
        <location evidence="1">Mitochondrion</location>
    </subcellularLocation>
</comment>
<organism evidence="7 8">
    <name type="scientific">Ophiocordyceps polyrhachis-furcata BCC 54312</name>
    <dbReference type="NCBI Taxonomy" id="1330021"/>
    <lineage>
        <taxon>Eukaryota</taxon>
        <taxon>Fungi</taxon>
        <taxon>Dikarya</taxon>
        <taxon>Ascomycota</taxon>
        <taxon>Pezizomycotina</taxon>
        <taxon>Sordariomycetes</taxon>
        <taxon>Hypocreomycetidae</taxon>
        <taxon>Hypocreales</taxon>
        <taxon>Ophiocordycipitaceae</taxon>
        <taxon>Ophiocordyceps</taxon>
    </lineage>
</organism>
<dbReference type="Gene3D" id="3.30.2180.10">
    <property type="entry name" value="ATP12-like"/>
    <property type="match status" value="1"/>
</dbReference>
<evidence type="ECO:0000256" key="2">
    <source>
        <dbReference type="ARBA" id="ARBA00008231"/>
    </source>
</evidence>
<evidence type="ECO:0000256" key="3">
    <source>
        <dbReference type="ARBA" id="ARBA00022946"/>
    </source>
</evidence>
<dbReference type="OrthoDB" id="5322896at2759"/>
<keyword evidence="5" id="KW-0143">Chaperone</keyword>
<evidence type="ECO:0008006" key="9">
    <source>
        <dbReference type="Google" id="ProtNLM"/>
    </source>
</evidence>
<accession>A0A367L514</accession>
<evidence type="ECO:0000256" key="4">
    <source>
        <dbReference type="ARBA" id="ARBA00023128"/>
    </source>
</evidence>
<reference evidence="7 8" key="1">
    <citation type="journal article" date="2015" name="BMC Genomics">
        <title>Insights from the genome of Ophiocordyceps polyrhachis-furcata to pathogenicity and host specificity in insect fungi.</title>
        <authorList>
            <person name="Wichadakul D."/>
            <person name="Kobmoo N."/>
            <person name="Ingsriswang S."/>
            <person name="Tangphatsornruang S."/>
            <person name="Chantasingh D."/>
            <person name="Luangsa-ard J.J."/>
            <person name="Eurwilaichitr L."/>
        </authorList>
    </citation>
    <scope>NUCLEOTIDE SEQUENCE [LARGE SCALE GENOMIC DNA]</scope>
    <source>
        <strain evidence="7 8">BCC 54312</strain>
    </source>
</reference>
<feature type="region of interest" description="Disordered" evidence="6">
    <location>
        <begin position="34"/>
        <end position="54"/>
    </location>
</feature>
<evidence type="ECO:0000256" key="5">
    <source>
        <dbReference type="ARBA" id="ARBA00023186"/>
    </source>
</evidence>
<dbReference type="Pfam" id="PF07542">
    <property type="entry name" value="ATP12"/>
    <property type="match status" value="1"/>
</dbReference>
<dbReference type="GO" id="GO:0033615">
    <property type="term" value="P:mitochondrial proton-transporting ATP synthase complex assembly"/>
    <property type="evidence" value="ECO:0007669"/>
    <property type="project" value="TreeGrafter"/>
</dbReference>
<dbReference type="EMBL" id="LKCN02000014">
    <property type="protein sequence ID" value="RCI09514.1"/>
    <property type="molecule type" value="Genomic_DNA"/>
</dbReference>
<keyword evidence="4" id="KW-0496">Mitochondrion</keyword>
<dbReference type="GO" id="GO:0005739">
    <property type="term" value="C:mitochondrion"/>
    <property type="evidence" value="ECO:0007669"/>
    <property type="project" value="UniProtKB-SubCell"/>
</dbReference>
<dbReference type="InterPro" id="IPR042272">
    <property type="entry name" value="ATP12_ATP_synth-F1-assembly_N"/>
</dbReference>
<comment type="caution">
    <text evidence="7">The sequence shown here is derived from an EMBL/GenBank/DDBJ whole genome shotgun (WGS) entry which is preliminary data.</text>
</comment>
<dbReference type="PANTHER" id="PTHR21013">
    <property type="entry name" value="ATP SYNTHASE MITOCHONDRIAL F1 COMPLEX ASSEMBLY FACTOR 2/ATP12 PROTEIN, MITOCHONDRIAL PRECURSOR"/>
    <property type="match status" value="1"/>
</dbReference>
<dbReference type="Gene3D" id="1.10.3580.10">
    <property type="entry name" value="ATP12 ATPase"/>
    <property type="match status" value="1"/>
</dbReference>
<evidence type="ECO:0000313" key="7">
    <source>
        <dbReference type="EMBL" id="RCI09514.1"/>
    </source>
</evidence>
<gene>
    <name evidence="7" type="ORF">L249_3948</name>
</gene>
<name>A0A367L514_9HYPO</name>
<dbReference type="STRING" id="1330021.A0A367L514"/>
<evidence type="ECO:0000256" key="6">
    <source>
        <dbReference type="SAM" id="MobiDB-lite"/>
    </source>
</evidence>
<proteinExistence type="inferred from homology"/>
<dbReference type="AlphaFoldDB" id="A0A367L514"/>
<dbReference type="Proteomes" id="UP000253664">
    <property type="component" value="Unassembled WGS sequence"/>
</dbReference>
<keyword evidence="3" id="KW-0809">Transit peptide</keyword>
<dbReference type="PANTHER" id="PTHR21013:SF10">
    <property type="entry name" value="ATP SYNTHASE MITOCHONDRIAL F1 COMPLEX ASSEMBLY FACTOR 2"/>
    <property type="match status" value="1"/>
</dbReference>
<evidence type="ECO:0000256" key="1">
    <source>
        <dbReference type="ARBA" id="ARBA00004173"/>
    </source>
</evidence>
<dbReference type="SUPFAM" id="SSF160909">
    <property type="entry name" value="ATP12-like"/>
    <property type="match status" value="1"/>
</dbReference>
<keyword evidence="8" id="KW-1185">Reference proteome</keyword>
<evidence type="ECO:0000313" key="8">
    <source>
        <dbReference type="Proteomes" id="UP000253664"/>
    </source>
</evidence>
<sequence length="371" mass="40640">MINIHAQHCSRLLSRLVNGSRHSRFLQLSVGRPARVSPDVGAGPPPDPPTPTDNRYLAREARRYDAAADLRVSNDGKNSLLRKRFWQGVSVRSVNGALEVYLDERPLKHPRSKKVIRLPPSKPILAIALAVEWDRLTSAQQATKEHLVPLTSIICRALDIEADDGSGLGKMRGDITANLLKYLDTDSLLCWVPPANELDVLNDANESLRDVQKRAATDTVTFLTMHVWPGVTIEPVLDGHSLSPRKQAPGVREIVQGWVQGLSSWELAGLERAVLAGKSLLIAARLVAQWSEEAAGARVPATDEHGFRVEDAVEAVSIEVDWQTEQWGEVEDAHDVNHEDLQRQLGSVVLLVSGTRADASNLFPPGITGPS</sequence>
<dbReference type="InterPro" id="IPR023335">
    <property type="entry name" value="ATP12_ortho_dom_sf"/>
</dbReference>
<dbReference type="InterPro" id="IPR011419">
    <property type="entry name" value="ATP12_ATP_synth-F1-assembly"/>
</dbReference>